<organism evidence="13 14">
    <name type="scientific">Euplotes crassus</name>
    <dbReference type="NCBI Taxonomy" id="5936"/>
    <lineage>
        <taxon>Eukaryota</taxon>
        <taxon>Sar</taxon>
        <taxon>Alveolata</taxon>
        <taxon>Ciliophora</taxon>
        <taxon>Intramacronucleata</taxon>
        <taxon>Spirotrichea</taxon>
        <taxon>Hypotrichia</taxon>
        <taxon>Euplotida</taxon>
        <taxon>Euplotidae</taxon>
        <taxon>Moneuplotes</taxon>
    </lineage>
</organism>
<dbReference type="GO" id="GO:0000978">
    <property type="term" value="F:RNA polymerase II cis-regulatory region sequence-specific DNA binding"/>
    <property type="evidence" value="ECO:0007669"/>
    <property type="project" value="TreeGrafter"/>
</dbReference>
<comment type="subcellular location">
    <subcellularLocation>
        <location evidence="1">Nucleus</location>
    </subcellularLocation>
</comment>
<comment type="caution">
    <text evidence="13">The sequence shown here is derived from an EMBL/GenBank/DDBJ whole genome shotgun (WGS) entry which is preliminary data.</text>
</comment>
<gene>
    <name evidence="13" type="ORF">ECRASSUSDP1_LOCUS12187</name>
</gene>
<keyword evidence="4 10" id="KW-0863">Zinc-finger</keyword>
<evidence type="ECO:0000256" key="1">
    <source>
        <dbReference type="ARBA" id="ARBA00004123"/>
    </source>
</evidence>
<name>A0AAD1UK66_EUPCR</name>
<keyword evidence="14" id="KW-1185">Reference proteome</keyword>
<evidence type="ECO:0000256" key="4">
    <source>
        <dbReference type="ARBA" id="ARBA00022771"/>
    </source>
</evidence>
<evidence type="ECO:0000256" key="11">
    <source>
        <dbReference type="SAM" id="MobiDB-lite"/>
    </source>
</evidence>
<dbReference type="SUPFAM" id="SSF57667">
    <property type="entry name" value="beta-beta-alpha zinc fingers"/>
    <property type="match status" value="1"/>
</dbReference>
<evidence type="ECO:0000256" key="6">
    <source>
        <dbReference type="ARBA" id="ARBA00023015"/>
    </source>
</evidence>
<dbReference type="SMART" id="SM00355">
    <property type="entry name" value="ZnF_C2H2"/>
    <property type="match status" value="3"/>
</dbReference>
<evidence type="ECO:0000256" key="10">
    <source>
        <dbReference type="PROSITE-ProRule" id="PRU00042"/>
    </source>
</evidence>
<dbReference type="InterPro" id="IPR013087">
    <property type="entry name" value="Znf_C2H2_type"/>
</dbReference>
<evidence type="ECO:0000313" key="14">
    <source>
        <dbReference type="Proteomes" id="UP001295684"/>
    </source>
</evidence>
<proteinExistence type="inferred from homology"/>
<keyword evidence="5" id="KW-0862">Zinc</keyword>
<dbReference type="PROSITE" id="PS50157">
    <property type="entry name" value="ZINC_FINGER_C2H2_2"/>
    <property type="match status" value="3"/>
</dbReference>
<dbReference type="PANTHER" id="PTHR23233:SF84">
    <property type="entry name" value="FI23031P1"/>
    <property type="match status" value="1"/>
</dbReference>
<keyword evidence="2" id="KW-0479">Metal-binding</keyword>
<evidence type="ECO:0000256" key="7">
    <source>
        <dbReference type="ARBA" id="ARBA00023163"/>
    </source>
</evidence>
<dbReference type="InterPro" id="IPR036236">
    <property type="entry name" value="Znf_C2H2_sf"/>
</dbReference>
<evidence type="ECO:0000256" key="5">
    <source>
        <dbReference type="ARBA" id="ARBA00022833"/>
    </source>
</evidence>
<sequence>MNTYLFRIDESNYFELDTNMELVPCPPVFKRQASLPNLYEFSADYCLCGVTGTDPSSELPDYKSNMLGAGNRTILAYDINQPSIHKESLISYQNPRSISSPSNFSTGIVKSELVEDGRVFNWPTARGPAITTDSEFAPNFYNSHCCPCVRQIGKLGMPNLAKNSWLHSDNFKEPNCMNHKIGSTLNCMNKKASEMTPSPGKANKDGGIETNKKYDEHFPRQNLKSSSESTPKRSPHDMVNYEVLKGHKYEILPNPKKGMKNARIFVCKYDNCNKIFSKTWNLVYHFRVHTKEKPFVCNKCGKGFTQKYNLDRHLSRHEKNEKLGKVMHKCSDCYRSYSNIYNLRTHYKQEHADKKTVFKTGDNCSKSGENGKFN</sequence>
<dbReference type="FunFam" id="3.30.160.60:FF:000303">
    <property type="entry name" value="Zinc finger protein 41"/>
    <property type="match status" value="1"/>
</dbReference>
<keyword evidence="3" id="KW-0677">Repeat</keyword>
<dbReference type="PANTHER" id="PTHR23233">
    <property type="entry name" value="SAL-LIKE PROTEIN"/>
    <property type="match status" value="1"/>
</dbReference>
<feature type="region of interest" description="Disordered" evidence="11">
    <location>
        <begin position="190"/>
        <end position="236"/>
    </location>
</feature>
<keyword evidence="8" id="KW-0539">Nucleus</keyword>
<dbReference type="Gene3D" id="3.30.160.60">
    <property type="entry name" value="Classic Zinc Finger"/>
    <property type="match status" value="2"/>
</dbReference>
<evidence type="ECO:0000256" key="9">
    <source>
        <dbReference type="ARBA" id="ARBA00038474"/>
    </source>
</evidence>
<evidence type="ECO:0000259" key="12">
    <source>
        <dbReference type="PROSITE" id="PS50157"/>
    </source>
</evidence>
<dbReference type="PROSITE" id="PS00028">
    <property type="entry name" value="ZINC_FINGER_C2H2_1"/>
    <property type="match status" value="3"/>
</dbReference>
<dbReference type="Pfam" id="PF00096">
    <property type="entry name" value="zf-C2H2"/>
    <property type="match status" value="2"/>
</dbReference>
<comment type="similarity">
    <text evidence="9">Belongs to the sal C2H2-type zinc-finger protein family.</text>
</comment>
<accession>A0AAD1UK66</accession>
<keyword evidence="7" id="KW-0804">Transcription</keyword>
<feature type="domain" description="C2H2-type" evidence="12">
    <location>
        <begin position="295"/>
        <end position="322"/>
    </location>
</feature>
<dbReference type="EMBL" id="CAMPGE010012081">
    <property type="protein sequence ID" value="CAI2370868.1"/>
    <property type="molecule type" value="Genomic_DNA"/>
</dbReference>
<dbReference type="Proteomes" id="UP001295684">
    <property type="component" value="Unassembled WGS sequence"/>
</dbReference>
<feature type="domain" description="C2H2-type" evidence="12">
    <location>
        <begin position="328"/>
        <end position="356"/>
    </location>
</feature>
<feature type="compositionally biased region" description="Basic and acidic residues" evidence="11">
    <location>
        <begin position="202"/>
        <end position="219"/>
    </location>
</feature>
<dbReference type="AlphaFoldDB" id="A0AAD1UK66"/>
<reference evidence="13" key="1">
    <citation type="submission" date="2023-07" db="EMBL/GenBank/DDBJ databases">
        <authorList>
            <consortium name="AG Swart"/>
            <person name="Singh M."/>
            <person name="Singh A."/>
            <person name="Seah K."/>
            <person name="Emmerich C."/>
        </authorList>
    </citation>
    <scope>NUCLEOTIDE SEQUENCE</scope>
    <source>
        <strain evidence="13">DP1</strain>
    </source>
</reference>
<evidence type="ECO:0000313" key="13">
    <source>
        <dbReference type="EMBL" id="CAI2370868.1"/>
    </source>
</evidence>
<evidence type="ECO:0000256" key="3">
    <source>
        <dbReference type="ARBA" id="ARBA00022737"/>
    </source>
</evidence>
<evidence type="ECO:0000256" key="8">
    <source>
        <dbReference type="ARBA" id="ARBA00023242"/>
    </source>
</evidence>
<keyword evidence="6" id="KW-0805">Transcription regulation</keyword>
<dbReference type="GO" id="GO:0008270">
    <property type="term" value="F:zinc ion binding"/>
    <property type="evidence" value="ECO:0007669"/>
    <property type="project" value="UniProtKB-KW"/>
</dbReference>
<protein>
    <recommendedName>
        <fullName evidence="12">C2H2-type domain-containing protein</fullName>
    </recommendedName>
</protein>
<dbReference type="GO" id="GO:0005634">
    <property type="term" value="C:nucleus"/>
    <property type="evidence" value="ECO:0007669"/>
    <property type="project" value="UniProtKB-SubCell"/>
</dbReference>
<dbReference type="GO" id="GO:0000981">
    <property type="term" value="F:DNA-binding transcription factor activity, RNA polymerase II-specific"/>
    <property type="evidence" value="ECO:0007669"/>
    <property type="project" value="TreeGrafter"/>
</dbReference>
<dbReference type="InterPro" id="IPR051565">
    <property type="entry name" value="Sal_C2H2-zinc-finger"/>
</dbReference>
<evidence type="ECO:0000256" key="2">
    <source>
        <dbReference type="ARBA" id="ARBA00022723"/>
    </source>
</evidence>
<feature type="domain" description="C2H2-type" evidence="12">
    <location>
        <begin position="265"/>
        <end position="294"/>
    </location>
</feature>